<comment type="caution">
    <text evidence="3">The sequence shown here is derived from an EMBL/GenBank/DDBJ whole genome shotgun (WGS) entry which is preliminary data.</text>
</comment>
<evidence type="ECO:0000313" key="4">
    <source>
        <dbReference type="Proteomes" id="UP000814074"/>
    </source>
</evidence>
<evidence type="ECO:0000313" key="3">
    <source>
        <dbReference type="EMBL" id="MCF5152500.1"/>
    </source>
</evidence>
<dbReference type="Proteomes" id="UP000814074">
    <property type="component" value="Unassembled WGS sequence"/>
</dbReference>
<accession>A0ABS9FJY8</accession>
<feature type="domain" description="SHOCT" evidence="2">
    <location>
        <begin position="76"/>
        <end position="99"/>
    </location>
</feature>
<keyword evidence="1" id="KW-1133">Transmembrane helix</keyword>
<keyword evidence="1" id="KW-0812">Transmembrane</keyword>
<keyword evidence="1" id="KW-0472">Membrane</keyword>
<reference evidence="3 4" key="1">
    <citation type="submission" date="2019-11" db="EMBL/GenBank/DDBJ databases">
        <title>Epiphytic Pseudomonas syringae from cherry orchards.</title>
        <authorList>
            <person name="Hulin M.T."/>
        </authorList>
    </citation>
    <scope>NUCLEOTIDE SEQUENCE [LARGE SCALE GENOMIC DNA]</scope>
    <source>
        <strain evidence="3 4">PA-6-3B</strain>
    </source>
</reference>
<evidence type="ECO:0000259" key="2">
    <source>
        <dbReference type="Pfam" id="PF09851"/>
    </source>
</evidence>
<name>A0ABS9FJY8_9PSED</name>
<dbReference type="EMBL" id="WKDU01000006">
    <property type="protein sequence ID" value="MCF5152500.1"/>
    <property type="molecule type" value="Genomic_DNA"/>
</dbReference>
<organism evidence="3 4">
    <name type="scientific">Pseudomonas lactis</name>
    <dbReference type="NCBI Taxonomy" id="1615674"/>
    <lineage>
        <taxon>Bacteria</taxon>
        <taxon>Pseudomonadati</taxon>
        <taxon>Pseudomonadota</taxon>
        <taxon>Gammaproteobacteria</taxon>
        <taxon>Pseudomonadales</taxon>
        <taxon>Pseudomonadaceae</taxon>
        <taxon>Pseudomonas</taxon>
    </lineage>
</organism>
<proteinExistence type="predicted"/>
<protein>
    <submittedName>
        <fullName evidence="3">Superinfection immunity protein</fullName>
    </submittedName>
</protein>
<gene>
    <name evidence="3" type="ORF">GIW47_07680</name>
</gene>
<feature type="transmembrane region" description="Helical" evidence="1">
    <location>
        <begin position="38"/>
        <end position="57"/>
    </location>
</feature>
<evidence type="ECO:0000256" key="1">
    <source>
        <dbReference type="SAM" id="Phobius"/>
    </source>
</evidence>
<dbReference type="Pfam" id="PF09851">
    <property type="entry name" value="SHOCT"/>
    <property type="match status" value="1"/>
</dbReference>
<dbReference type="InterPro" id="IPR016410">
    <property type="entry name" value="Phage_imm"/>
</dbReference>
<keyword evidence="4" id="KW-1185">Reference proteome</keyword>
<dbReference type="InterPro" id="IPR018649">
    <property type="entry name" value="SHOCT"/>
</dbReference>
<sequence>MDFFATLFLLALGIAVYFLPLFIACFRKHPSALAISALNFLAGWTFIGWLVAFIWALTNTPALSALQSGRTHDLYKLAELREKGALTEDEFQREKSKLLS</sequence>
<dbReference type="Pfam" id="PF14373">
    <property type="entry name" value="Imm_superinfect"/>
    <property type="match status" value="1"/>
</dbReference>
<feature type="transmembrane region" description="Helical" evidence="1">
    <location>
        <begin position="6"/>
        <end position="26"/>
    </location>
</feature>